<feature type="domain" description="Transposase IS200-like" evidence="1">
    <location>
        <begin position="1"/>
        <end position="83"/>
    </location>
</feature>
<dbReference type="PANTHER" id="PTHR34322">
    <property type="entry name" value="TRANSPOSASE, Y1_TNP DOMAIN-CONTAINING"/>
    <property type="match status" value="1"/>
</dbReference>
<dbReference type="GO" id="GO:0004803">
    <property type="term" value="F:transposase activity"/>
    <property type="evidence" value="ECO:0007669"/>
    <property type="project" value="InterPro"/>
</dbReference>
<evidence type="ECO:0000313" key="2">
    <source>
        <dbReference type="EMBL" id="OGG04403.1"/>
    </source>
</evidence>
<evidence type="ECO:0000313" key="3">
    <source>
        <dbReference type="Proteomes" id="UP000178448"/>
    </source>
</evidence>
<dbReference type="InterPro" id="IPR036515">
    <property type="entry name" value="Transposase_17_sf"/>
</dbReference>
<dbReference type="SUPFAM" id="SSF143422">
    <property type="entry name" value="Transposase IS200-like"/>
    <property type="match status" value="1"/>
</dbReference>
<organism evidence="2 3">
    <name type="scientific">Candidatus Gottesmanbacteria bacterium RBG_16_52_11</name>
    <dbReference type="NCBI Taxonomy" id="1798374"/>
    <lineage>
        <taxon>Bacteria</taxon>
        <taxon>Candidatus Gottesmaniibacteriota</taxon>
    </lineage>
</organism>
<dbReference type="GO" id="GO:0003677">
    <property type="term" value="F:DNA binding"/>
    <property type="evidence" value="ECO:0007669"/>
    <property type="project" value="InterPro"/>
</dbReference>
<dbReference type="PANTHER" id="PTHR34322:SF2">
    <property type="entry name" value="TRANSPOSASE IS200-LIKE DOMAIN-CONTAINING PROTEIN"/>
    <property type="match status" value="1"/>
</dbReference>
<proteinExistence type="predicted"/>
<dbReference type="GO" id="GO:0006313">
    <property type="term" value="P:DNA transposition"/>
    <property type="evidence" value="ECO:0007669"/>
    <property type="project" value="InterPro"/>
</dbReference>
<protein>
    <recommendedName>
        <fullName evidence="1">Transposase IS200-like domain-containing protein</fullName>
    </recommendedName>
</protein>
<sequence length="156" mass="18477">MNNFSESIHMLSFVLMPNHFHQLVWQRDENAIDSYMNSLNTRYTSYFNRKYKRLGPLCQGVYKAVNISSEEQLLYVTSYIHRNPLPLISQGLALRDWKYSSYPNYLRIRNDSWLNAELILNNFPKTGNLTYKKFVEEEYSEKNTDGILTEVCIDDL</sequence>
<evidence type="ECO:0000259" key="1">
    <source>
        <dbReference type="SMART" id="SM01321"/>
    </source>
</evidence>
<dbReference type="AlphaFoldDB" id="A0A1F5YWD9"/>
<dbReference type="Pfam" id="PF01797">
    <property type="entry name" value="Y1_Tnp"/>
    <property type="match status" value="1"/>
</dbReference>
<gene>
    <name evidence="2" type="ORF">A2Z33_04500</name>
</gene>
<dbReference type="SMART" id="SM01321">
    <property type="entry name" value="Y1_Tnp"/>
    <property type="match status" value="1"/>
</dbReference>
<dbReference type="Proteomes" id="UP000178448">
    <property type="component" value="Unassembled WGS sequence"/>
</dbReference>
<accession>A0A1F5YWD9</accession>
<comment type="caution">
    <text evidence="2">The sequence shown here is derived from an EMBL/GenBank/DDBJ whole genome shotgun (WGS) entry which is preliminary data.</text>
</comment>
<reference evidence="2 3" key="1">
    <citation type="journal article" date="2016" name="Nat. Commun.">
        <title>Thousands of microbial genomes shed light on interconnected biogeochemical processes in an aquifer system.</title>
        <authorList>
            <person name="Anantharaman K."/>
            <person name="Brown C.T."/>
            <person name="Hug L.A."/>
            <person name="Sharon I."/>
            <person name="Castelle C.J."/>
            <person name="Probst A.J."/>
            <person name="Thomas B.C."/>
            <person name="Singh A."/>
            <person name="Wilkins M.J."/>
            <person name="Karaoz U."/>
            <person name="Brodie E.L."/>
            <person name="Williams K.H."/>
            <person name="Hubbard S.S."/>
            <person name="Banfield J.F."/>
        </authorList>
    </citation>
    <scope>NUCLEOTIDE SEQUENCE [LARGE SCALE GENOMIC DNA]</scope>
</reference>
<dbReference type="EMBL" id="MFJD01000003">
    <property type="protein sequence ID" value="OGG04403.1"/>
    <property type="molecule type" value="Genomic_DNA"/>
</dbReference>
<name>A0A1F5YWD9_9BACT</name>
<dbReference type="Gene3D" id="3.30.70.1290">
    <property type="entry name" value="Transposase IS200-like"/>
    <property type="match status" value="1"/>
</dbReference>
<dbReference type="InterPro" id="IPR002686">
    <property type="entry name" value="Transposase_17"/>
</dbReference>